<dbReference type="Pfam" id="PF03734">
    <property type="entry name" value="YkuD"/>
    <property type="match status" value="1"/>
</dbReference>
<dbReference type="GO" id="GO:0016740">
    <property type="term" value="F:transferase activity"/>
    <property type="evidence" value="ECO:0007669"/>
    <property type="project" value="UniProtKB-KW"/>
</dbReference>
<evidence type="ECO:0000256" key="3">
    <source>
        <dbReference type="ARBA" id="ARBA00022679"/>
    </source>
</evidence>
<accession>A0A2W1NV07</accession>
<keyword evidence="6 7" id="KW-0961">Cell wall biogenesis/degradation</keyword>
<dbReference type="UniPathway" id="UPA00219"/>
<dbReference type="InterPro" id="IPR038063">
    <property type="entry name" value="Transpep_catalytic_dom"/>
</dbReference>
<reference evidence="9 10" key="1">
    <citation type="submission" date="2018-06" db="EMBL/GenBank/DDBJ databases">
        <title>The draft genome sequence of Crocinitomix sp. SM1701.</title>
        <authorList>
            <person name="Zhang X."/>
        </authorList>
    </citation>
    <scope>NUCLEOTIDE SEQUENCE [LARGE SCALE GENOMIC DNA]</scope>
    <source>
        <strain evidence="9 10">SM1701</strain>
    </source>
</reference>
<evidence type="ECO:0000259" key="8">
    <source>
        <dbReference type="PROSITE" id="PS52029"/>
    </source>
</evidence>
<dbReference type="RefSeq" id="WP_111061509.1">
    <property type="nucleotide sequence ID" value="NZ_JBHUCU010000007.1"/>
</dbReference>
<dbReference type="InterPro" id="IPR045380">
    <property type="entry name" value="LD_TPept_scaffold_dom"/>
</dbReference>
<comment type="pathway">
    <text evidence="1 7">Cell wall biogenesis; peptidoglycan biosynthesis.</text>
</comment>
<protein>
    <recommendedName>
        <fullName evidence="8">L,D-TPase catalytic domain-containing protein</fullName>
    </recommendedName>
</protein>
<dbReference type="PROSITE" id="PS51257">
    <property type="entry name" value="PROKAR_LIPOPROTEIN"/>
    <property type="match status" value="1"/>
</dbReference>
<feature type="domain" description="L,D-TPase catalytic" evidence="8">
    <location>
        <begin position="305"/>
        <end position="502"/>
    </location>
</feature>
<dbReference type="EMBL" id="QKSB01000001">
    <property type="protein sequence ID" value="PZE18608.1"/>
    <property type="molecule type" value="Genomic_DNA"/>
</dbReference>
<evidence type="ECO:0000256" key="2">
    <source>
        <dbReference type="ARBA" id="ARBA00005992"/>
    </source>
</evidence>
<dbReference type="AlphaFoldDB" id="A0A2W1NV07"/>
<dbReference type="Proteomes" id="UP000249248">
    <property type="component" value="Unassembled WGS sequence"/>
</dbReference>
<feature type="active site" description="Proton donor/acceptor" evidence="7">
    <location>
        <position position="436"/>
    </location>
</feature>
<dbReference type="Gene3D" id="2.40.440.10">
    <property type="entry name" value="L,D-transpeptidase catalytic domain-like"/>
    <property type="match status" value="1"/>
</dbReference>
<evidence type="ECO:0000256" key="4">
    <source>
        <dbReference type="ARBA" id="ARBA00022960"/>
    </source>
</evidence>
<evidence type="ECO:0000256" key="6">
    <source>
        <dbReference type="ARBA" id="ARBA00023316"/>
    </source>
</evidence>
<gene>
    <name evidence="9" type="ORF">DNU06_01900</name>
</gene>
<proteinExistence type="inferred from homology"/>
<dbReference type="PANTHER" id="PTHR41533">
    <property type="entry name" value="L,D-TRANSPEPTIDASE HI_1667-RELATED"/>
    <property type="match status" value="1"/>
</dbReference>
<dbReference type="CDD" id="cd16913">
    <property type="entry name" value="YkuD_like"/>
    <property type="match status" value="1"/>
</dbReference>
<dbReference type="PANTHER" id="PTHR41533:SF2">
    <property type="entry name" value="BLR7131 PROTEIN"/>
    <property type="match status" value="1"/>
</dbReference>
<keyword evidence="5 7" id="KW-0573">Peptidoglycan synthesis</keyword>
<dbReference type="GO" id="GO:0071555">
    <property type="term" value="P:cell wall organization"/>
    <property type="evidence" value="ECO:0007669"/>
    <property type="project" value="UniProtKB-UniRule"/>
</dbReference>
<name>A0A2W1NV07_9FLAO</name>
<dbReference type="InterPro" id="IPR052905">
    <property type="entry name" value="LD-transpeptidase_YkuD-like"/>
</dbReference>
<keyword evidence="10" id="KW-1185">Reference proteome</keyword>
<evidence type="ECO:0000313" key="10">
    <source>
        <dbReference type="Proteomes" id="UP000249248"/>
    </source>
</evidence>
<dbReference type="Pfam" id="PF20142">
    <property type="entry name" value="Scaffold"/>
    <property type="match status" value="1"/>
</dbReference>
<feature type="active site" description="Nucleophile" evidence="7">
    <location>
        <position position="455"/>
    </location>
</feature>
<comment type="caution">
    <text evidence="9">The sequence shown here is derived from an EMBL/GenBank/DDBJ whole genome shotgun (WGS) entry which is preliminary data.</text>
</comment>
<organism evidence="9 10">
    <name type="scientific">Putridiphycobacter roseus</name>
    <dbReference type="NCBI Taxonomy" id="2219161"/>
    <lineage>
        <taxon>Bacteria</taxon>
        <taxon>Pseudomonadati</taxon>
        <taxon>Bacteroidota</taxon>
        <taxon>Flavobacteriia</taxon>
        <taxon>Flavobacteriales</taxon>
        <taxon>Crocinitomicaceae</taxon>
        <taxon>Putridiphycobacter</taxon>
    </lineage>
</organism>
<dbReference type="GO" id="GO:0004180">
    <property type="term" value="F:carboxypeptidase activity"/>
    <property type="evidence" value="ECO:0007669"/>
    <property type="project" value="UniProtKB-ARBA"/>
</dbReference>
<evidence type="ECO:0000256" key="7">
    <source>
        <dbReference type="PROSITE-ProRule" id="PRU01373"/>
    </source>
</evidence>
<keyword evidence="4 7" id="KW-0133">Cell shape</keyword>
<dbReference type="GO" id="GO:0009252">
    <property type="term" value="P:peptidoglycan biosynthetic process"/>
    <property type="evidence" value="ECO:0007669"/>
    <property type="project" value="UniProtKB-UniPathway"/>
</dbReference>
<dbReference type="InterPro" id="IPR005490">
    <property type="entry name" value="LD_TPept_cat_dom"/>
</dbReference>
<dbReference type="PROSITE" id="PS52029">
    <property type="entry name" value="LD_TPASE"/>
    <property type="match status" value="1"/>
</dbReference>
<dbReference type="SUPFAM" id="SSF141523">
    <property type="entry name" value="L,D-transpeptidase catalytic domain-like"/>
    <property type="match status" value="1"/>
</dbReference>
<evidence type="ECO:0000313" key="9">
    <source>
        <dbReference type="EMBL" id="PZE18608.1"/>
    </source>
</evidence>
<dbReference type="OrthoDB" id="9778545at2"/>
<evidence type="ECO:0000256" key="5">
    <source>
        <dbReference type="ARBA" id="ARBA00022984"/>
    </source>
</evidence>
<comment type="similarity">
    <text evidence="2">Belongs to the YkuD family.</text>
</comment>
<keyword evidence="3" id="KW-0808">Transferase</keyword>
<dbReference type="GO" id="GO:0008360">
    <property type="term" value="P:regulation of cell shape"/>
    <property type="evidence" value="ECO:0007669"/>
    <property type="project" value="UniProtKB-UniRule"/>
</dbReference>
<evidence type="ECO:0000256" key="1">
    <source>
        <dbReference type="ARBA" id="ARBA00004752"/>
    </source>
</evidence>
<sequence>MINKGLKYLVFILLTSIFVTLQGCKSEEELSVEQKVWLSEKLAAKIAANNFLPTLQNYPSQDSVFSFYKKNEFEPIWINDTTVNENGAAMINYLENAYDFGLLPNFYPIREIKNAMSDSLLDAEVLLTNSFFMFVRHLETGVVDKMEDTVLFNNYKSNFNFEAAALLKKLKEGEPLAKLIENVQPTGWEYTQLQKGLENYLDKAILDTVKIDKIPPYKEDSTKCYQAAKKALLQHHFITELEGNTDSLFLEKIKEFQLLNGLKPDAVVGRWTGKMLEKTNLDRFYKGMLSLEKWRWKSKDTIPANYIWVNLPSYTLKMVENHKIVSEHRVVIGSGVTQTPEFHAKMKRMVTNPFWYVPYSIASTEILAGIKKDTTYLNRRGYKIFREGAEVNAQNVDWSVVNNTNFRYHVRQDGGRGNSLGKIKFLFPNEHAVYIHDTPSKSLFWNDLRAYSHGCVRLHQPYVLAAKILDMDKSSVKSDSIESMILRGVKKVIELNTPIDVYLEYYTAVGDSLGKITFYPDIYGRDEKFITIFKQNSN</sequence>